<gene>
    <name evidence="9" type="ORF">DNHGIG_03630</name>
</gene>
<proteinExistence type="inferred from homology"/>
<evidence type="ECO:0000256" key="7">
    <source>
        <dbReference type="SAM" id="Phobius"/>
    </source>
</evidence>
<sequence>MSHLLEYLAHVTSDIVAGAGYWGIFVAMFVESMGIPLPSEVTMPYGGYLVSLGKLGFWPVVIAGTIGNILGSLVFYIIGATGGRVFLKKFGKYILFNEKHLDTADRWFSHYGEATVFFGRLLPVVRTYISLPAGISRMPLGKFLFYSTIGVIPWCWLFTYIGIKLGQNWEEIHGIFHYLNYVVLLIVILILLLFWKKGLRKR</sequence>
<evidence type="ECO:0000256" key="4">
    <source>
        <dbReference type="ARBA" id="ARBA00022692"/>
    </source>
</evidence>
<comment type="subcellular location">
    <subcellularLocation>
        <location evidence="1">Cell membrane</location>
        <topology evidence="1">Multi-pass membrane protein</topology>
    </subcellularLocation>
</comment>
<dbReference type="RefSeq" id="WP_282198068.1">
    <property type="nucleotide sequence ID" value="NZ_BOQE01000001.1"/>
</dbReference>
<keyword evidence="6 7" id="KW-0472">Membrane</keyword>
<keyword evidence="5 7" id="KW-1133">Transmembrane helix</keyword>
<evidence type="ECO:0000256" key="6">
    <source>
        <dbReference type="ARBA" id="ARBA00023136"/>
    </source>
</evidence>
<evidence type="ECO:0000256" key="5">
    <source>
        <dbReference type="ARBA" id="ARBA00022989"/>
    </source>
</evidence>
<dbReference type="PANTHER" id="PTHR42709">
    <property type="entry name" value="ALKALINE PHOSPHATASE LIKE PROTEIN"/>
    <property type="match status" value="1"/>
</dbReference>
<dbReference type="PANTHER" id="PTHR42709:SF6">
    <property type="entry name" value="UNDECAPRENYL PHOSPHATE TRANSPORTER A"/>
    <property type="match status" value="1"/>
</dbReference>
<reference evidence="9" key="1">
    <citation type="journal article" date="2023" name="Int. J. Syst. Evol. Microbiol.">
        <title>Collibacillus ludicampi gen. nov., sp. nov., a new soil bacterium of the family Alicyclobacillaceae.</title>
        <authorList>
            <person name="Jojima T."/>
            <person name="Ioku Y."/>
            <person name="Fukuta Y."/>
            <person name="Shirasaka N."/>
            <person name="Matsumura Y."/>
            <person name="Mori M."/>
        </authorList>
    </citation>
    <scope>NUCLEOTIDE SEQUENCE</scope>
    <source>
        <strain evidence="9">TP075</strain>
    </source>
</reference>
<feature type="transmembrane region" description="Helical" evidence="7">
    <location>
        <begin position="57"/>
        <end position="79"/>
    </location>
</feature>
<comment type="caution">
    <text evidence="9">The sequence shown here is derived from an EMBL/GenBank/DDBJ whole genome shotgun (WGS) entry which is preliminary data.</text>
</comment>
<dbReference type="Pfam" id="PF09335">
    <property type="entry name" value="VTT_dom"/>
    <property type="match status" value="1"/>
</dbReference>
<organism evidence="9 10">
    <name type="scientific">Collibacillus ludicampi</name>
    <dbReference type="NCBI Taxonomy" id="2771369"/>
    <lineage>
        <taxon>Bacteria</taxon>
        <taxon>Bacillati</taxon>
        <taxon>Bacillota</taxon>
        <taxon>Bacilli</taxon>
        <taxon>Bacillales</taxon>
        <taxon>Alicyclobacillaceae</taxon>
        <taxon>Collibacillus</taxon>
    </lineage>
</organism>
<dbReference type="GO" id="GO:0005886">
    <property type="term" value="C:plasma membrane"/>
    <property type="evidence" value="ECO:0007669"/>
    <property type="project" value="UniProtKB-SubCell"/>
</dbReference>
<comment type="similarity">
    <text evidence="2">Belongs to the DedA family.</text>
</comment>
<evidence type="ECO:0000256" key="1">
    <source>
        <dbReference type="ARBA" id="ARBA00004651"/>
    </source>
</evidence>
<feature type="transmembrane region" description="Helical" evidence="7">
    <location>
        <begin position="7"/>
        <end position="30"/>
    </location>
</feature>
<keyword evidence="10" id="KW-1185">Reference proteome</keyword>
<dbReference type="InterPro" id="IPR051311">
    <property type="entry name" value="DedA_domain"/>
</dbReference>
<evidence type="ECO:0000313" key="10">
    <source>
        <dbReference type="Proteomes" id="UP001057291"/>
    </source>
</evidence>
<dbReference type="AlphaFoldDB" id="A0AAV4LAS3"/>
<protein>
    <submittedName>
        <fullName evidence="9">Alkaline phosphatase</fullName>
    </submittedName>
</protein>
<evidence type="ECO:0000256" key="3">
    <source>
        <dbReference type="ARBA" id="ARBA00022475"/>
    </source>
</evidence>
<feature type="transmembrane region" description="Helical" evidence="7">
    <location>
        <begin position="175"/>
        <end position="195"/>
    </location>
</feature>
<keyword evidence="4 7" id="KW-0812">Transmembrane</keyword>
<evidence type="ECO:0000259" key="8">
    <source>
        <dbReference type="Pfam" id="PF09335"/>
    </source>
</evidence>
<accession>A0AAV4LAS3</accession>
<name>A0AAV4LAS3_9BACL</name>
<dbReference type="Proteomes" id="UP001057291">
    <property type="component" value="Unassembled WGS sequence"/>
</dbReference>
<dbReference type="EMBL" id="BOQE01000001">
    <property type="protein sequence ID" value="GIM44814.1"/>
    <property type="molecule type" value="Genomic_DNA"/>
</dbReference>
<dbReference type="InterPro" id="IPR032816">
    <property type="entry name" value="VTT_dom"/>
</dbReference>
<feature type="transmembrane region" description="Helical" evidence="7">
    <location>
        <begin position="143"/>
        <end position="163"/>
    </location>
</feature>
<keyword evidence="3" id="KW-1003">Cell membrane</keyword>
<evidence type="ECO:0000256" key="2">
    <source>
        <dbReference type="ARBA" id="ARBA00010792"/>
    </source>
</evidence>
<evidence type="ECO:0000313" key="9">
    <source>
        <dbReference type="EMBL" id="GIM44814.1"/>
    </source>
</evidence>
<feature type="domain" description="VTT" evidence="8">
    <location>
        <begin position="38"/>
        <end position="163"/>
    </location>
</feature>